<name>A0A378BH73_KLEPN</name>
<dbReference type="InterPro" id="IPR045028">
    <property type="entry name" value="DinG/Rad3-like"/>
</dbReference>
<keyword evidence="2" id="KW-0067">ATP-binding</keyword>
<reference evidence="2 3" key="1">
    <citation type="submission" date="2018-06" db="EMBL/GenBank/DDBJ databases">
        <authorList>
            <consortium name="Pathogen Informatics"/>
            <person name="Doyle S."/>
        </authorList>
    </citation>
    <scope>NUCLEOTIDE SEQUENCE [LARGE SCALE GENOMIC DNA]</scope>
    <source>
        <strain evidence="2 3">NCTC204</strain>
    </source>
</reference>
<accession>A0A378BH73</accession>
<evidence type="ECO:0000259" key="1">
    <source>
        <dbReference type="SMART" id="SM00491"/>
    </source>
</evidence>
<dbReference type="InterPro" id="IPR027417">
    <property type="entry name" value="P-loop_NTPase"/>
</dbReference>
<dbReference type="GO" id="GO:0003678">
    <property type="term" value="F:DNA helicase activity"/>
    <property type="evidence" value="ECO:0007669"/>
    <property type="project" value="UniProtKB-EC"/>
</dbReference>
<organism evidence="2 3">
    <name type="scientific">Klebsiella pneumoniae</name>
    <dbReference type="NCBI Taxonomy" id="573"/>
    <lineage>
        <taxon>Bacteria</taxon>
        <taxon>Pseudomonadati</taxon>
        <taxon>Pseudomonadota</taxon>
        <taxon>Gammaproteobacteria</taxon>
        <taxon>Enterobacterales</taxon>
        <taxon>Enterobacteriaceae</taxon>
        <taxon>Klebsiella/Raoultella group</taxon>
        <taxon>Klebsiella</taxon>
        <taxon>Klebsiella pneumoniae complex</taxon>
    </lineage>
</organism>
<dbReference type="PANTHER" id="PTHR11472">
    <property type="entry name" value="DNA REPAIR DEAD HELICASE RAD3/XP-D SUBFAMILY MEMBER"/>
    <property type="match status" value="1"/>
</dbReference>
<protein>
    <submittedName>
        <fullName evidence="2">ATP-dependent DNA helicase DinG</fullName>
        <ecNumber evidence="2">3.6.4.12</ecNumber>
    </submittedName>
</protein>
<dbReference type="GO" id="GO:0006281">
    <property type="term" value="P:DNA repair"/>
    <property type="evidence" value="ECO:0007669"/>
    <property type="project" value="TreeGrafter"/>
</dbReference>
<keyword evidence="2" id="KW-0347">Helicase</keyword>
<evidence type="ECO:0000313" key="2">
    <source>
        <dbReference type="EMBL" id="STV41248.1"/>
    </source>
</evidence>
<keyword evidence="2" id="KW-0547">Nucleotide-binding</keyword>
<dbReference type="InterPro" id="IPR006555">
    <property type="entry name" value="ATP-dep_Helicase_C"/>
</dbReference>
<evidence type="ECO:0000313" key="3">
    <source>
        <dbReference type="Proteomes" id="UP000255192"/>
    </source>
</evidence>
<dbReference type="GO" id="GO:0051539">
    <property type="term" value="F:4 iron, 4 sulfur cluster binding"/>
    <property type="evidence" value="ECO:0007669"/>
    <property type="project" value="TreeGrafter"/>
</dbReference>
<dbReference type="GO" id="GO:0009432">
    <property type="term" value="P:SOS response"/>
    <property type="evidence" value="ECO:0007669"/>
    <property type="project" value="TreeGrafter"/>
</dbReference>
<sequence length="393" mass="45007">MPAGQEAEHRFPMGELPQEVMEICQRLAKLTELLRGLAELFLNDLSEKTGSHDVVRLHRVLLQMNRALGMFESQSKLWRLASLRQSSGAPVTKWATRVVRDGQIHVWFHCVGIRVSDQLERLLWRSVPHIVVTSATLRSLNSFSRLQEMSGLKEKAGDRFVALDSPFNHVEQGKIIIPQMRYEPLMDNEEQHIAEMAAYFRQQVESKKHLGMLVLFASGRAMNRFLEHVTDLRLMLLVQGDQPRYRLVELHRKRVESGERSVLVGLQSFAEGLDLKGDLLSQVHIHKIAFPPIDSPVVITEGEWLKSLNRYPFEVQSLPSASFNLIQQVGRLIRSHNCWGEVVIYDKRLLTKNYGARLLNALPVFPIEQPGVPEVIVKRKAKQTAKQTGRKRR</sequence>
<feature type="domain" description="ATP-dependent helicase C-terminal" evidence="1">
    <location>
        <begin position="219"/>
        <end position="351"/>
    </location>
</feature>
<dbReference type="GO" id="GO:0033677">
    <property type="term" value="F:DNA/RNA helicase activity"/>
    <property type="evidence" value="ECO:0007669"/>
    <property type="project" value="TreeGrafter"/>
</dbReference>
<dbReference type="EMBL" id="UGMD01000002">
    <property type="protein sequence ID" value="STV41248.1"/>
    <property type="molecule type" value="Genomic_DNA"/>
</dbReference>
<dbReference type="FunFam" id="3.40.50.300:FF:000685">
    <property type="entry name" value="ATP-dependent DNA helicase DinG"/>
    <property type="match status" value="1"/>
</dbReference>
<dbReference type="GO" id="GO:0003676">
    <property type="term" value="F:nucleic acid binding"/>
    <property type="evidence" value="ECO:0007669"/>
    <property type="project" value="InterPro"/>
</dbReference>
<dbReference type="SMART" id="SM00491">
    <property type="entry name" value="HELICc2"/>
    <property type="match status" value="1"/>
</dbReference>
<dbReference type="GO" id="GO:0005524">
    <property type="term" value="F:ATP binding"/>
    <property type="evidence" value="ECO:0007669"/>
    <property type="project" value="InterPro"/>
</dbReference>
<gene>
    <name evidence="2" type="primary">dinG_3</name>
    <name evidence="2" type="ORF">NCTC204_06571</name>
</gene>
<proteinExistence type="predicted"/>
<dbReference type="Pfam" id="PF13307">
    <property type="entry name" value="Helicase_C_2"/>
    <property type="match status" value="1"/>
</dbReference>
<dbReference type="Proteomes" id="UP000255192">
    <property type="component" value="Unassembled WGS sequence"/>
</dbReference>
<dbReference type="EC" id="3.6.4.12" evidence="2"/>
<dbReference type="SUPFAM" id="SSF52540">
    <property type="entry name" value="P-loop containing nucleoside triphosphate hydrolases"/>
    <property type="match status" value="1"/>
</dbReference>
<keyword evidence="2" id="KW-0378">Hydrolase</keyword>
<dbReference type="PANTHER" id="PTHR11472:SF59">
    <property type="entry name" value="ATP-DEPENDENT DNA HELICASE DING"/>
    <property type="match status" value="1"/>
</dbReference>
<dbReference type="AlphaFoldDB" id="A0A378BH73"/>
<dbReference type="GO" id="GO:0016818">
    <property type="term" value="F:hydrolase activity, acting on acid anhydrides, in phosphorus-containing anhydrides"/>
    <property type="evidence" value="ECO:0007669"/>
    <property type="project" value="InterPro"/>
</dbReference>
<dbReference type="Gene3D" id="3.40.50.300">
    <property type="entry name" value="P-loop containing nucleotide triphosphate hydrolases"/>
    <property type="match status" value="1"/>
</dbReference>